<accession>A0ACD0NPS3</accession>
<keyword evidence="2" id="KW-1185">Reference proteome</keyword>
<dbReference type="EMBL" id="KZ820339">
    <property type="protein sequence ID" value="PWN47780.1"/>
    <property type="molecule type" value="Genomic_DNA"/>
</dbReference>
<organism evidence="1 2">
    <name type="scientific">Violaceomyces palustris</name>
    <dbReference type="NCBI Taxonomy" id="1673888"/>
    <lineage>
        <taxon>Eukaryota</taxon>
        <taxon>Fungi</taxon>
        <taxon>Dikarya</taxon>
        <taxon>Basidiomycota</taxon>
        <taxon>Ustilaginomycotina</taxon>
        <taxon>Ustilaginomycetes</taxon>
        <taxon>Violaceomycetales</taxon>
        <taxon>Violaceomycetaceae</taxon>
        <taxon>Violaceomyces</taxon>
    </lineage>
</organism>
<reference evidence="1 2" key="1">
    <citation type="journal article" date="2018" name="Mol. Biol. Evol.">
        <title>Broad Genomic Sampling Reveals a Smut Pathogenic Ancestry of the Fungal Clade Ustilaginomycotina.</title>
        <authorList>
            <person name="Kijpornyongpan T."/>
            <person name="Mondo S.J."/>
            <person name="Barry K."/>
            <person name="Sandor L."/>
            <person name="Lee J."/>
            <person name="Lipzen A."/>
            <person name="Pangilinan J."/>
            <person name="LaButti K."/>
            <person name="Hainaut M."/>
            <person name="Henrissat B."/>
            <person name="Grigoriev I.V."/>
            <person name="Spatafora J.W."/>
            <person name="Aime M.C."/>
        </authorList>
    </citation>
    <scope>NUCLEOTIDE SEQUENCE [LARGE SCALE GENOMIC DNA]</scope>
    <source>
        <strain evidence="1 2">SA 807</strain>
    </source>
</reference>
<evidence type="ECO:0000313" key="2">
    <source>
        <dbReference type="Proteomes" id="UP000245626"/>
    </source>
</evidence>
<gene>
    <name evidence="1" type="ORF">IE53DRAFT_371171</name>
</gene>
<protein>
    <submittedName>
        <fullName evidence="1">Uncharacterized protein</fullName>
    </submittedName>
</protein>
<dbReference type="Proteomes" id="UP000245626">
    <property type="component" value="Unassembled WGS sequence"/>
</dbReference>
<evidence type="ECO:0000313" key="1">
    <source>
        <dbReference type="EMBL" id="PWN47780.1"/>
    </source>
</evidence>
<name>A0ACD0NPS3_9BASI</name>
<sequence>MEAPNGRERLFRNLALSLIAHQGHIQEDHPSSNQGKGSGHDEKIKIASDKARKIAQGYSHPEADSRDVERYIQGLSLKHALNLSHSISTALTLTYSRLIFSSRQSVLLARKAREIQALRNRERDRQLENSKSGYLARVAAKSREIIVDDPIINDRNVSEMVQLLLSLSRPPDIRTQAHALSVLDPERTSFSSYLSPSDRKVAEKREWQGILLEEPLDGPEWIGEEDQGSELSVWSDSDQDGARNDGVSGDESDDGQDDGSMNTSVASGSNRHLRPISIDMGRDGEDWEENKAERARRLAEVKRNQYWSKDRVDEGEMEEFQAIREVLFSLLGLPSVLFQSTGKGGEGKRFEVVRSALRPALRRYSEPTYHGMLESFARTSTLLSKLRGYTSRLTRTSIKRASKDENEEIGDPDRNSIEAFAETLDQLLNRFGAFCSEWDSDVACWLSRAPRSLHGSEERVTTLLKLHAGVDRETESLRLVSSILEANGGLEEQGASTSEANLKGEPGQEAVLILDSLHSALTFAIESDRHASPRLVADLTECFIAAADPFWKDICYWMTMGIDFDHDRSLRGERRADPSSISGAGRVLSAGKSVRLLRSLGVMDTLPIQPCTSLRQVLCSVDENGDDALNRSDPRDLGRSSTAMDVCASDQRTKLRRALFSRISVNQERNHEIRARTCSRMDRLPTEDSAQIPPSATWDAKRHADPVRFKIESRDATSDKGGMRNRKVRDHLASSLLEPSLSRTLESHLSPIMALSRKKLHDVLVAPWNEGGLDLPRHLNSIQDLFLMRQGADMSIWCDAIWKGIEVEGSNLDCGHLNQAFRDVLENDGYDSTSRGARMAWIDVNLVTFLPHLPNDPDRGQTAHQHGQDRHGPNPTTDPTNLNLTLKLLSSVRPLSVVRPSYQVPWPLSHLFTTEVMESYQIMFVHLLQLRRSLSKVKSLLPSSSIRAWSSRTDQGMAKSLEEAAEELGRDREMKIFYALRRKLIWILDTMWTFTSRDVIETRSEMMVQEMGKVSTFDELIEMHARHLERMLELCFLDRRQRPTTLFWNVQDRLANGGGEMIREVVLDLMDLALVVMGCYEAVVEREENGKDGIRIRMDRAEADRVRRRSRRRRERKERQRQRQGERGREKQIDRRWKRMGGSKDDSDDDDDDDQDEGGGGEGEGGNQERRQADRGNPAGENQAEDQNEDGAGLRKTNEGGSARSRRLANSGKFLGKVGGGHSSSSSSSSSSFLSYSGQNVNNATTLTMMMTMTNVMEEEEEEEEQGFERRMRRYEEEFNRSLRTLRQRVEEKVSLSSQGKDGEARELWQNLSYALA</sequence>
<proteinExistence type="predicted"/>